<dbReference type="AlphaFoldDB" id="A0A2K1JTX3"/>
<gene>
    <name evidence="1" type="ORF">PHYPA_014752</name>
</gene>
<proteinExistence type="predicted"/>
<evidence type="ECO:0000313" key="2">
    <source>
        <dbReference type="EnsemblPlants" id="Pp3c11_8440V3.1"/>
    </source>
</evidence>
<dbReference type="Proteomes" id="UP000006727">
    <property type="component" value="Chromosome 11"/>
</dbReference>
<reference evidence="2" key="3">
    <citation type="submission" date="2020-12" db="UniProtKB">
        <authorList>
            <consortium name="EnsemblPlants"/>
        </authorList>
    </citation>
    <scope>IDENTIFICATION</scope>
</reference>
<dbReference type="InParanoid" id="A0A2K1JTX3"/>
<protein>
    <submittedName>
        <fullName evidence="1 2">Uncharacterized protein</fullName>
    </submittedName>
</protein>
<dbReference type="Gramene" id="Pp3c11_8440V3.1">
    <property type="protein sequence ID" value="Pp3c11_8440V3.1"/>
    <property type="gene ID" value="Pp3c11_8440"/>
</dbReference>
<dbReference type="EMBL" id="ABEU02000011">
    <property type="protein sequence ID" value="PNR44982.1"/>
    <property type="molecule type" value="Genomic_DNA"/>
</dbReference>
<evidence type="ECO:0000313" key="3">
    <source>
        <dbReference type="Proteomes" id="UP000006727"/>
    </source>
</evidence>
<dbReference type="EnsemblPlants" id="Pp3c11_8440V3.1">
    <property type="protein sequence ID" value="Pp3c11_8440V3.1"/>
    <property type="gene ID" value="Pp3c11_8440"/>
</dbReference>
<reference evidence="1 3" key="2">
    <citation type="journal article" date="2018" name="Plant J.">
        <title>The Physcomitrella patens chromosome-scale assembly reveals moss genome structure and evolution.</title>
        <authorList>
            <person name="Lang D."/>
            <person name="Ullrich K.K."/>
            <person name="Murat F."/>
            <person name="Fuchs J."/>
            <person name="Jenkins J."/>
            <person name="Haas F.B."/>
            <person name="Piednoel M."/>
            <person name="Gundlach H."/>
            <person name="Van Bel M."/>
            <person name="Meyberg R."/>
            <person name="Vives C."/>
            <person name="Morata J."/>
            <person name="Symeonidi A."/>
            <person name="Hiss M."/>
            <person name="Muchero W."/>
            <person name="Kamisugi Y."/>
            <person name="Saleh O."/>
            <person name="Blanc G."/>
            <person name="Decker E.L."/>
            <person name="van Gessel N."/>
            <person name="Grimwood J."/>
            <person name="Hayes R.D."/>
            <person name="Graham S.W."/>
            <person name="Gunter L.E."/>
            <person name="McDaniel S.F."/>
            <person name="Hoernstein S.N.W."/>
            <person name="Larsson A."/>
            <person name="Li F.W."/>
            <person name="Perroud P.F."/>
            <person name="Phillips J."/>
            <person name="Ranjan P."/>
            <person name="Rokshar D.S."/>
            <person name="Rothfels C.J."/>
            <person name="Schneider L."/>
            <person name="Shu S."/>
            <person name="Stevenson D.W."/>
            <person name="Thummler F."/>
            <person name="Tillich M."/>
            <person name="Villarreal Aguilar J.C."/>
            <person name="Widiez T."/>
            <person name="Wong G.K."/>
            <person name="Wymore A."/>
            <person name="Zhang Y."/>
            <person name="Zimmer A.D."/>
            <person name="Quatrano R.S."/>
            <person name="Mayer K.F.X."/>
            <person name="Goodstein D."/>
            <person name="Casacuberta J.M."/>
            <person name="Vandepoele K."/>
            <person name="Reski R."/>
            <person name="Cuming A.C."/>
            <person name="Tuskan G.A."/>
            <person name="Maumus F."/>
            <person name="Salse J."/>
            <person name="Schmutz J."/>
            <person name="Rensing S.A."/>
        </authorList>
    </citation>
    <scope>NUCLEOTIDE SEQUENCE [LARGE SCALE GENOMIC DNA]</scope>
    <source>
        <strain evidence="2 3">cv. Gransden 2004</strain>
    </source>
</reference>
<sequence length="89" mass="9849">MMTVGGCAVIFDFASVARRTGPRSSDVEGFFGDRQFFVQRWGFPIASSVNVTSKVASRRGGSKTIWTVSEKVCRYSRDCTLKTESTVLQ</sequence>
<name>A0A2K1JTX3_PHYPA</name>
<organism evidence="1">
    <name type="scientific">Physcomitrium patens</name>
    <name type="common">Spreading-leaved earth moss</name>
    <name type="synonym">Physcomitrella patens</name>
    <dbReference type="NCBI Taxonomy" id="3218"/>
    <lineage>
        <taxon>Eukaryota</taxon>
        <taxon>Viridiplantae</taxon>
        <taxon>Streptophyta</taxon>
        <taxon>Embryophyta</taxon>
        <taxon>Bryophyta</taxon>
        <taxon>Bryophytina</taxon>
        <taxon>Bryopsida</taxon>
        <taxon>Funariidae</taxon>
        <taxon>Funariales</taxon>
        <taxon>Funariaceae</taxon>
        <taxon>Physcomitrium</taxon>
    </lineage>
</organism>
<keyword evidence="3" id="KW-1185">Reference proteome</keyword>
<accession>A0A2K1JTX3</accession>
<evidence type="ECO:0000313" key="1">
    <source>
        <dbReference type="EMBL" id="PNR44982.1"/>
    </source>
</evidence>
<reference evidence="1 3" key="1">
    <citation type="journal article" date="2008" name="Science">
        <title>The Physcomitrella genome reveals evolutionary insights into the conquest of land by plants.</title>
        <authorList>
            <person name="Rensing S."/>
            <person name="Lang D."/>
            <person name="Zimmer A."/>
            <person name="Terry A."/>
            <person name="Salamov A."/>
            <person name="Shapiro H."/>
            <person name="Nishiyama T."/>
            <person name="Perroud P.-F."/>
            <person name="Lindquist E."/>
            <person name="Kamisugi Y."/>
            <person name="Tanahashi T."/>
            <person name="Sakakibara K."/>
            <person name="Fujita T."/>
            <person name="Oishi K."/>
            <person name="Shin-I T."/>
            <person name="Kuroki Y."/>
            <person name="Toyoda A."/>
            <person name="Suzuki Y."/>
            <person name="Hashimoto A."/>
            <person name="Yamaguchi K."/>
            <person name="Sugano A."/>
            <person name="Kohara Y."/>
            <person name="Fujiyama A."/>
            <person name="Anterola A."/>
            <person name="Aoki S."/>
            <person name="Ashton N."/>
            <person name="Barbazuk W.B."/>
            <person name="Barker E."/>
            <person name="Bennetzen J."/>
            <person name="Bezanilla M."/>
            <person name="Blankenship R."/>
            <person name="Cho S.H."/>
            <person name="Dutcher S."/>
            <person name="Estelle M."/>
            <person name="Fawcett J.A."/>
            <person name="Gundlach H."/>
            <person name="Hanada K."/>
            <person name="Heyl A."/>
            <person name="Hicks K.A."/>
            <person name="Hugh J."/>
            <person name="Lohr M."/>
            <person name="Mayer K."/>
            <person name="Melkozernov A."/>
            <person name="Murata T."/>
            <person name="Nelson D."/>
            <person name="Pils B."/>
            <person name="Prigge M."/>
            <person name="Reiss B."/>
            <person name="Renner T."/>
            <person name="Rombauts S."/>
            <person name="Rushton P."/>
            <person name="Sanderfoot A."/>
            <person name="Schween G."/>
            <person name="Shiu S.-H."/>
            <person name="Stueber K."/>
            <person name="Theodoulou F.L."/>
            <person name="Tu H."/>
            <person name="Van de Peer Y."/>
            <person name="Verrier P.J."/>
            <person name="Waters E."/>
            <person name="Wood A."/>
            <person name="Yang L."/>
            <person name="Cove D."/>
            <person name="Cuming A."/>
            <person name="Hasebe M."/>
            <person name="Lucas S."/>
            <person name="Mishler D.B."/>
            <person name="Reski R."/>
            <person name="Grigoriev I."/>
            <person name="Quatrano R.S."/>
            <person name="Boore J.L."/>
        </authorList>
    </citation>
    <scope>NUCLEOTIDE SEQUENCE [LARGE SCALE GENOMIC DNA]</scope>
    <source>
        <strain evidence="2 3">cv. Gransden 2004</strain>
    </source>
</reference>